<dbReference type="SUPFAM" id="SSF56524">
    <property type="entry name" value="Oxidoreductase molybdopterin-binding domain"/>
    <property type="match status" value="1"/>
</dbReference>
<dbReference type="AlphaFoldDB" id="A0A1M5DXA3"/>
<dbReference type="RefSeq" id="WP_340641255.1">
    <property type="nucleotide sequence ID" value="NZ_FQUJ01000019.1"/>
</dbReference>
<dbReference type="Pfam" id="PF00174">
    <property type="entry name" value="Oxidored_molyb"/>
    <property type="match status" value="1"/>
</dbReference>
<keyword evidence="1" id="KW-0732">Signal</keyword>
<protein>
    <recommendedName>
        <fullName evidence="2">Oxidoreductase molybdopterin-binding domain-containing protein</fullName>
    </recommendedName>
</protein>
<name>A0A1M5DXA3_9GAMM</name>
<keyword evidence="4" id="KW-1185">Reference proteome</keyword>
<feature type="chain" id="PRO_5012341281" description="Oxidoreductase molybdopterin-binding domain-containing protein" evidence="1">
    <location>
        <begin position="27"/>
        <end position="170"/>
    </location>
</feature>
<sequence length="170" mass="18631">MTMSISRAALGSLLGALLAFTGPVQALEAPTGPVILKVSGKLAHANVGDEAHFDRAMLHSLEQHETVTNTPWYDSRVSFEGPLGRALLEAVGAEGDSLRIRALNDYAASVPVEDFMAHDVILAMSADGRPLRVRDHGPLFVIYPFDDKPELLNEEILFRSVWQVNRIEIE</sequence>
<evidence type="ECO:0000259" key="2">
    <source>
        <dbReference type="Pfam" id="PF00174"/>
    </source>
</evidence>
<dbReference type="InterPro" id="IPR036374">
    <property type="entry name" value="OxRdtase_Mopterin-bd_sf"/>
</dbReference>
<dbReference type="Proteomes" id="UP000184346">
    <property type="component" value="Unassembled WGS sequence"/>
</dbReference>
<organism evidence="3 4">
    <name type="scientific">Modicisalibacter ilicicola DSM 19980</name>
    <dbReference type="NCBI Taxonomy" id="1121942"/>
    <lineage>
        <taxon>Bacteria</taxon>
        <taxon>Pseudomonadati</taxon>
        <taxon>Pseudomonadota</taxon>
        <taxon>Gammaproteobacteria</taxon>
        <taxon>Oceanospirillales</taxon>
        <taxon>Halomonadaceae</taxon>
        <taxon>Modicisalibacter</taxon>
    </lineage>
</organism>
<feature type="domain" description="Oxidoreductase molybdopterin-binding" evidence="2">
    <location>
        <begin position="65"/>
        <end position="143"/>
    </location>
</feature>
<dbReference type="EMBL" id="FQUJ01000019">
    <property type="protein sequence ID" value="SHF71546.1"/>
    <property type="molecule type" value="Genomic_DNA"/>
</dbReference>
<evidence type="ECO:0000313" key="4">
    <source>
        <dbReference type="Proteomes" id="UP000184346"/>
    </source>
</evidence>
<reference evidence="3 4" key="1">
    <citation type="submission" date="2016-11" db="EMBL/GenBank/DDBJ databases">
        <authorList>
            <person name="Jaros S."/>
            <person name="Januszkiewicz K."/>
            <person name="Wedrychowicz H."/>
        </authorList>
    </citation>
    <scope>NUCLEOTIDE SEQUENCE [LARGE SCALE GENOMIC DNA]</scope>
    <source>
        <strain evidence="3 4">DSM 19980</strain>
    </source>
</reference>
<proteinExistence type="predicted"/>
<dbReference type="STRING" id="1121942.SAMN02745148_03366"/>
<accession>A0A1M5DXA3</accession>
<dbReference type="Gene3D" id="3.90.420.10">
    <property type="entry name" value="Oxidoreductase, molybdopterin-binding domain"/>
    <property type="match status" value="1"/>
</dbReference>
<gene>
    <name evidence="3" type="ORF">SAMN02745148_03366</name>
</gene>
<evidence type="ECO:0000256" key="1">
    <source>
        <dbReference type="SAM" id="SignalP"/>
    </source>
</evidence>
<evidence type="ECO:0000313" key="3">
    <source>
        <dbReference type="EMBL" id="SHF71546.1"/>
    </source>
</evidence>
<feature type="signal peptide" evidence="1">
    <location>
        <begin position="1"/>
        <end position="26"/>
    </location>
</feature>
<dbReference type="InterPro" id="IPR000572">
    <property type="entry name" value="OxRdtase_Mopterin-bd_dom"/>
</dbReference>